<reference evidence="2" key="1">
    <citation type="submission" date="2021-01" db="EMBL/GenBank/DDBJ databases">
        <authorList>
            <consortium name="Genoscope - CEA"/>
            <person name="William W."/>
        </authorList>
    </citation>
    <scope>NUCLEOTIDE SEQUENCE</scope>
</reference>
<dbReference type="GO" id="GO:0005634">
    <property type="term" value="C:nucleus"/>
    <property type="evidence" value="ECO:0007669"/>
    <property type="project" value="InterPro"/>
</dbReference>
<dbReference type="EMBL" id="CAJJDN010000190">
    <property type="protein sequence ID" value="CAD8128525.1"/>
    <property type="molecule type" value="Genomic_DNA"/>
</dbReference>
<dbReference type="Proteomes" id="UP000692954">
    <property type="component" value="Unassembled WGS sequence"/>
</dbReference>
<dbReference type="InterPro" id="IPR031120">
    <property type="entry name" value="HIR1-like"/>
</dbReference>
<dbReference type="GO" id="GO:0006351">
    <property type="term" value="P:DNA-templated transcription"/>
    <property type="evidence" value="ECO:0007669"/>
    <property type="project" value="InterPro"/>
</dbReference>
<accession>A0A8S1RNY0</accession>
<evidence type="ECO:0000313" key="3">
    <source>
        <dbReference type="Proteomes" id="UP000692954"/>
    </source>
</evidence>
<organism evidence="2 3">
    <name type="scientific">Paramecium sonneborni</name>
    <dbReference type="NCBI Taxonomy" id="65129"/>
    <lineage>
        <taxon>Eukaryota</taxon>
        <taxon>Sar</taxon>
        <taxon>Alveolata</taxon>
        <taxon>Ciliophora</taxon>
        <taxon>Intramacronucleata</taxon>
        <taxon>Oligohymenophorea</taxon>
        <taxon>Peniculida</taxon>
        <taxon>Parameciidae</taxon>
        <taxon>Paramecium</taxon>
    </lineage>
</organism>
<dbReference type="GO" id="GO:0006338">
    <property type="term" value="P:chromatin remodeling"/>
    <property type="evidence" value="ECO:0007669"/>
    <property type="project" value="TreeGrafter"/>
</dbReference>
<evidence type="ECO:0000256" key="1">
    <source>
        <dbReference type="SAM" id="Phobius"/>
    </source>
</evidence>
<name>A0A8S1RNY0_9CILI</name>
<evidence type="ECO:0000313" key="2">
    <source>
        <dbReference type="EMBL" id="CAD8128525.1"/>
    </source>
</evidence>
<comment type="caution">
    <text evidence="2">The sequence shown here is derived from an EMBL/GenBank/DDBJ whole genome shotgun (WGS) entry which is preliminary data.</text>
</comment>
<keyword evidence="3" id="KW-1185">Reference proteome</keyword>
<dbReference type="GO" id="GO:0031491">
    <property type="term" value="F:nucleosome binding"/>
    <property type="evidence" value="ECO:0007669"/>
    <property type="project" value="TreeGrafter"/>
</dbReference>
<gene>
    <name evidence="2" type="ORF">PSON_ATCC_30995.1.T1900027</name>
</gene>
<dbReference type="GO" id="GO:0000417">
    <property type="term" value="C:HIR complex"/>
    <property type="evidence" value="ECO:0007669"/>
    <property type="project" value="TreeGrafter"/>
</dbReference>
<proteinExistence type="predicted"/>
<sequence>MINQLSGNSMALIYLFIEPIKDINQKSLHYVGLLMIQEQLLHHQMEISLFIILNKMEFNIKLIVVKKQLEFVGIHLISILFPQNLTIQSIFIKLIIGNKKSQFPFKYKVNNVQPKEKIENQIGVLIVDIQLYQIQMIKQFQLQLFQIEIKIFKLLEPQQVHFHQLMQLDSHLCYLKILILMNILVFLLLEIMMMSLGQVLSENEKQQQIKNLYGDLKNTVKQIRFYQPKINENLKFADMQIEQIHNQDEFKNQISDSTIYQREIPKQTHTQFKQIIVDGKKKLIPLEINQQEPIVKKIEQQQPLLIIQQYEVLPKSYSFQMNKKTLLLEVQKQQQKIFNQTIYGTLIRFIENNTPKWIDYVEGQVKTIQYNDDLIVIYTDQALLYIENHKGIRQEAPFILPFLSQIVLSSQNHILCLQNTGEFKVIDLKQQIISYEGDIKILMQHVYEWMNKKQLLNEDEKKGKQSIDPLIKANLKIDTEGYPLVEFLFKDYCVYTYQKQLRQWTKTKQIDVNNQNNDIKNLKKFNFNQYQTPLYNDAQIYKRLIQKTNIGDSINDIQQISKLEEQLKIFLSNGDIKIYEKTLYTYIKKLCDTWPNNQEKLSNIIETMITNQNSAEYKYLSERVQDMEELKKIIIYILQQFPQTRDLILCLFPDHF</sequence>
<dbReference type="GO" id="GO:0000785">
    <property type="term" value="C:chromatin"/>
    <property type="evidence" value="ECO:0007669"/>
    <property type="project" value="TreeGrafter"/>
</dbReference>
<keyword evidence="1" id="KW-1133">Transmembrane helix</keyword>
<dbReference type="AlphaFoldDB" id="A0A8S1RNY0"/>
<protein>
    <submittedName>
        <fullName evidence="2">Uncharacterized protein</fullName>
    </submittedName>
</protein>
<dbReference type="PANTHER" id="PTHR13831">
    <property type="entry name" value="MEMBER OF THE HIR1 FAMILY OF WD-REPEAT PROTEINS"/>
    <property type="match status" value="1"/>
</dbReference>
<keyword evidence="1" id="KW-0472">Membrane</keyword>
<keyword evidence="1" id="KW-0812">Transmembrane</keyword>
<feature type="transmembrane region" description="Helical" evidence="1">
    <location>
        <begin position="173"/>
        <end position="196"/>
    </location>
</feature>
<dbReference type="PANTHER" id="PTHR13831:SF0">
    <property type="entry name" value="PROTEIN HIRA"/>
    <property type="match status" value="1"/>
</dbReference>